<dbReference type="PROSITE" id="PS00542">
    <property type="entry name" value="COMPLEX1_30K"/>
    <property type="match status" value="1"/>
</dbReference>
<keyword evidence="2 3" id="KW-0813">Transport</keyword>
<keyword evidence="3" id="KW-1278">Translocase</keyword>
<comment type="function">
    <text evidence="4">NDH-1 shuttles electrons from NADH, via FMN and iron-sulfur (Fe-S) centers, to quinones in the respiratory chain.</text>
</comment>
<protein>
    <recommendedName>
        <fullName evidence="4">NADH-quinone oxidoreductase</fullName>
        <ecNumber evidence="4">7.1.1.-</ecNumber>
    </recommendedName>
</protein>
<keyword evidence="4" id="KW-0874">Quinone</keyword>
<gene>
    <name evidence="6" type="ordered locus">COPRO5265_0934</name>
</gene>
<dbReference type="HOGENOM" id="CLU_1924026_0_0_9"/>
<dbReference type="InterPro" id="IPR020396">
    <property type="entry name" value="NADH_UbQ_OxRdtase_CS"/>
</dbReference>
<dbReference type="EMBL" id="CP001145">
    <property type="protein sequence ID" value="ACI17652.1"/>
    <property type="molecule type" value="Genomic_DNA"/>
</dbReference>
<dbReference type="InterPro" id="IPR001268">
    <property type="entry name" value="NADH_UbQ_OxRdtase_30kDa_su"/>
</dbReference>
<evidence type="ECO:0000259" key="5">
    <source>
        <dbReference type="Pfam" id="PF00329"/>
    </source>
</evidence>
<dbReference type="InterPro" id="IPR037232">
    <property type="entry name" value="NADH_quin_OxRdtase_su_C/D-like"/>
</dbReference>
<dbReference type="EC" id="7.1.1.-" evidence="4"/>
<evidence type="ECO:0000256" key="4">
    <source>
        <dbReference type="RuleBase" id="RU003582"/>
    </source>
</evidence>
<name>B5Y916_COPPD</name>
<evidence type="ECO:0000313" key="6">
    <source>
        <dbReference type="EMBL" id="ACI17652.1"/>
    </source>
</evidence>
<proteinExistence type="inferred from homology"/>
<dbReference type="GO" id="GO:0048038">
    <property type="term" value="F:quinone binding"/>
    <property type="evidence" value="ECO:0007669"/>
    <property type="project" value="UniProtKB-KW"/>
</dbReference>
<comment type="similarity">
    <text evidence="1 3">Belongs to the complex I 30 kDa subunit family.</text>
</comment>
<dbReference type="Proteomes" id="UP000001732">
    <property type="component" value="Chromosome"/>
</dbReference>
<dbReference type="GO" id="GO:0016651">
    <property type="term" value="F:oxidoreductase activity, acting on NAD(P)H"/>
    <property type="evidence" value="ECO:0007669"/>
    <property type="project" value="InterPro"/>
</dbReference>
<reference evidence="7" key="1">
    <citation type="submission" date="2008-08" db="EMBL/GenBank/DDBJ databases">
        <title>The complete genome sequence of Coprothermobacter proteolyticus strain ATCC 5245 / DSM 5265 / BT.</title>
        <authorList>
            <person name="Dodson R.J."/>
            <person name="Durkin A.S."/>
            <person name="Wu M."/>
            <person name="Eisen J."/>
            <person name="Sutton G."/>
        </authorList>
    </citation>
    <scope>NUCLEOTIDE SEQUENCE [LARGE SCALE GENOMIC DNA]</scope>
    <source>
        <strain evidence="7">ATCC 35245 / DSM 5265 / OCM 4 / BT</strain>
    </source>
</reference>
<comment type="catalytic activity">
    <reaction evidence="4">
        <text>a quinone + NADH + 5 H(+)(in) = a quinol + NAD(+) + 4 H(+)(out)</text>
        <dbReference type="Rhea" id="RHEA:57888"/>
        <dbReference type="ChEBI" id="CHEBI:15378"/>
        <dbReference type="ChEBI" id="CHEBI:24646"/>
        <dbReference type="ChEBI" id="CHEBI:57540"/>
        <dbReference type="ChEBI" id="CHEBI:57945"/>
        <dbReference type="ChEBI" id="CHEBI:132124"/>
    </reaction>
</comment>
<feature type="domain" description="NADH:ubiquinone oxidoreductase 30kDa subunit" evidence="5">
    <location>
        <begin position="29"/>
        <end position="123"/>
    </location>
</feature>
<dbReference type="Pfam" id="PF00329">
    <property type="entry name" value="Complex1_30kDa"/>
    <property type="match status" value="1"/>
</dbReference>
<evidence type="ECO:0000256" key="1">
    <source>
        <dbReference type="ARBA" id="ARBA00007569"/>
    </source>
</evidence>
<dbReference type="AlphaFoldDB" id="B5Y916"/>
<dbReference type="KEGG" id="cpo:COPRO5265_0934"/>
<dbReference type="PANTHER" id="PTHR10884">
    <property type="entry name" value="NADH DEHYDROGENASE UBIQUINONE IRON-SULFUR PROTEIN 3"/>
    <property type="match status" value="1"/>
</dbReference>
<dbReference type="SUPFAM" id="SSF143243">
    <property type="entry name" value="Nqo5-like"/>
    <property type="match status" value="1"/>
</dbReference>
<dbReference type="GO" id="GO:0008137">
    <property type="term" value="F:NADH dehydrogenase (ubiquinone) activity"/>
    <property type="evidence" value="ECO:0007669"/>
    <property type="project" value="InterPro"/>
</dbReference>
<keyword evidence="3" id="KW-0520">NAD</keyword>
<dbReference type="RefSeq" id="WP_012544304.1">
    <property type="nucleotide sequence ID" value="NC_011295.1"/>
</dbReference>
<evidence type="ECO:0000256" key="2">
    <source>
        <dbReference type="ARBA" id="ARBA00022448"/>
    </source>
</evidence>
<dbReference type="PANTHER" id="PTHR10884:SF14">
    <property type="entry name" value="NADH DEHYDROGENASE [UBIQUINONE] IRON-SULFUR PROTEIN 3, MITOCHONDRIAL"/>
    <property type="match status" value="1"/>
</dbReference>
<dbReference type="eggNOG" id="COG0852">
    <property type="taxonomic scope" value="Bacteria"/>
</dbReference>
<accession>B5Y916</accession>
<dbReference type="Gene3D" id="3.30.460.80">
    <property type="entry name" value="NADH:ubiquinone oxidoreductase, 30kDa subunit"/>
    <property type="match status" value="1"/>
</dbReference>
<sequence length="131" mass="15261">MSLLPGVEQSKLQRYGLNGEGEREIVDVDVLKLLEFITDFKDVLRFITITAYPEEDRLFMQYHFSYGNWVCSLKLPVPEDKTVPSITPLLPAADWAEREIMDLFDIKFSNHPRPKRLIIPDDAKRGIYLDF</sequence>
<reference evidence="6 7" key="2">
    <citation type="journal article" date="2014" name="Genome Announc.">
        <title>Complete Genome Sequence of Coprothermobacter proteolyticus DSM 5265.</title>
        <authorList>
            <person name="Alexiev A."/>
            <person name="Coil D.A."/>
            <person name="Badger J.H."/>
            <person name="Enticknap J."/>
            <person name="Ward N."/>
            <person name="Robb F.T."/>
            <person name="Eisen J.A."/>
        </authorList>
    </citation>
    <scope>NUCLEOTIDE SEQUENCE [LARGE SCALE GENOMIC DNA]</scope>
    <source>
        <strain evidence="7">ATCC 35245 / DSM 5265 / OCM 4 / BT</strain>
    </source>
</reference>
<organism evidence="6 7">
    <name type="scientific">Coprothermobacter proteolyticus (strain ATCC 35245 / DSM 5265 / OCM 4 / BT)</name>
    <dbReference type="NCBI Taxonomy" id="309798"/>
    <lineage>
        <taxon>Bacteria</taxon>
        <taxon>Pseudomonadati</taxon>
        <taxon>Coprothermobacterota</taxon>
        <taxon>Coprothermobacteria</taxon>
        <taxon>Coprothermobacterales</taxon>
        <taxon>Coprothermobacteraceae</taxon>
        <taxon>Coprothermobacter</taxon>
    </lineage>
</organism>
<evidence type="ECO:0000313" key="7">
    <source>
        <dbReference type="Proteomes" id="UP000001732"/>
    </source>
</evidence>
<evidence type="ECO:0000256" key="3">
    <source>
        <dbReference type="RuleBase" id="RU003456"/>
    </source>
</evidence>
<dbReference type="STRING" id="309798.COPRO5265_0934"/>
<keyword evidence="7" id="KW-1185">Reference proteome</keyword>